<feature type="transmembrane region" description="Helical" evidence="1">
    <location>
        <begin position="147"/>
        <end position="166"/>
    </location>
</feature>
<dbReference type="STRING" id="35760.BCHO_1247"/>
<keyword evidence="1" id="KW-0472">Membrane</keyword>
<keyword evidence="1" id="KW-1133">Transmembrane helix</keyword>
<feature type="transmembrane region" description="Helical" evidence="1">
    <location>
        <begin position="236"/>
        <end position="254"/>
    </location>
</feature>
<accession>A0A087ADB4</accession>
<dbReference type="OrthoDB" id="81897at2"/>
<dbReference type="RefSeq" id="WP_024541528.1">
    <property type="nucleotide sequence ID" value="NZ_JBQKLO010000010.1"/>
</dbReference>
<comment type="caution">
    <text evidence="2">The sequence shown here is derived from an EMBL/GenBank/DDBJ whole genome shotgun (WGS) entry which is preliminary data.</text>
</comment>
<reference evidence="2 3" key="1">
    <citation type="submission" date="2014-03" db="EMBL/GenBank/DDBJ databases">
        <title>Genomics of Bifidobacteria.</title>
        <authorList>
            <person name="Ventura M."/>
            <person name="Milani C."/>
            <person name="Lugli G.A."/>
        </authorList>
    </citation>
    <scope>NUCLEOTIDE SEQUENCE [LARGE SCALE GENOMIC DNA]</scope>
    <source>
        <strain evidence="2 3">LMG 10510</strain>
    </source>
</reference>
<dbReference type="AlphaFoldDB" id="A0A087ADB4"/>
<proteinExistence type="predicted"/>
<dbReference type="EMBL" id="JGYU01000009">
    <property type="protein sequence ID" value="KFI56764.1"/>
    <property type="molecule type" value="Genomic_DNA"/>
</dbReference>
<evidence type="ECO:0000313" key="2">
    <source>
        <dbReference type="EMBL" id="KFI56764.1"/>
    </source>
</evidence>
<dbReference type="Pfam" id="PF05857">
    <property type="entry name" value="TraX"/>
    <property type="match status" value="1"/>
</dbReference>
<name>A0A087ADB4_9BIFI</name>
<dbReference type="Proteomes" id="UP000028995">
    <property type="component" value="Unassembled WGS sequence"/>
</dbReference>
<dbReference type="InterPro" id="IPR008875">
    <property type="entry name" value="TraX"/>
</dbReference>
<evidence type="ECO:0000313" key="3">
    <source>
        <dbReference type="Proteomes" id="UP000028995"/>
    </source>
</evidence>
<feature type="transmembrane region" description="Helical" evidence="1">
    <location>
        <begin position="23"/>
        <end position="46"/>
    </location>
</feature>
<evidence type="ECO:0000256" key="1">
    <source>
        <dbReference type="SAM" id="Phobius"/>
    </source>
</evidence>
<feature type="transmembrane region" description="Helical" evidence="1">
    <location>
        <begin position="203"/>
        <end position="224"/>
    </location>
</feature>
<dbReference type="eggNOG" id="ENOG5032WBP">
    <property type="taxonomic scope" value="Bacteria"/>
</dbReference>
<keyword evidence="3" id="KW-1185">Reference proteome</keyword>
<feature type="transmembrane region" description="Helical" evidence="1">
    <location>
        <begin position="122"/>
        <end position="140"/>
    </location>
</feature>
<keyword evidence="1" id="KW-0812">Transmembrane</keyword>
<protein>
    <submittedName>
        <fullName evidence="2">ABC transporter membrane protein</fullName>
    </submittedName>
</protein>
<sequence>MVDEYTRYLDEKKQRKHRGLSRFKLKVIGDVLLFLSAASVTLMPMLLGAPTADNMASLTVSVLCEAVSWVAIPIYAWLLYTGFDHTRSWLRYGVQLLVLALVSEVPYDMATFGSFFDLRSQNPVFGLVIALIVLVLLEMMEDYGKGLRITLSVLVILVGLLWDWLFKIGQSQAMLNIGMVTLGMALIFYYLHARENTMMFTAALLGAVCFITPGIGVAFLHYRNDEIGYRHTWTKWVFYAIYPLMLLVCGLVVVR</sequence>
<feature type="transmembrane region" description="Helical" evidence="1">
    <location>
        <begin position="172"/>
        <end position="191"/>
    </location>
</feature>
<organism evidence="2 3">
    <name type="scientific">Bifidobacterium choerinum</name>
    <dbReference type="NCBI Taxonomy" id="35760"/>
    <lineage>
        <taxon>Bacteria</taxon>
        <taxon>Bacillati</taxon>
        <taxon>Actinomycetota</taxon>
        <taxon>Actinomycetes</taxon>
        <taxon>Bifidobacteriales</taxon>
        <taxon>Bifidobacteriaceae</taxon>
        <taxon>Bifidobacterium</taxon>
    </lineage>
</organism>
<feature type="transmembrane region" description="Helical" evidence="1">
    <location>
        <begin position="58"/>
        <end position="80"/>
    </location>
</feature>
<gene>
    <name evidence="2" type="ORF">BCHO_1247</name>
</gene>
<feature type="transmembrane region" description="Helical" evidence="1">
    <location>
        <begin position="92"/>
        <end position="116"/>
    </location>
</feature>